<keyword evidence="2" id="KW-1185">Reference proteome</keyword>
<evidence type="ECO:0000313" key="2">
    <source>
        <dbReference type="Proteomes" id="UP001054821"/>
    </source>
</evidence>
<organism evidence="1 2">
    <name type="scientific">Prunus dulcis</name>
    <name type="common">Almond</name>
    <name type="synonym">Amygdalus dulcis</name>
    <dbReference type="NCBI Taxonomy" id="3755"/>
    <lineage>
        <taxon>Eukaryota</taxon>
        <taxon>Viridiplantae</taxon>
        <taxon>Streptophyta</taxon>
        <taxon>Embryophyta</taxon>
        <taxon>Tracheophyta</taxon>
        <taxon>Spermatophyta</taxon>
        <taxon>Magnoliopsida</taxon>
        <taxon>eudicotyledons</taxon>
        <taxon>Gunneridae</taxon>
        <taxon>Pentapetalae</taxon>
        <taxon>rosids</taxon>
        <taxon>fabids</taxon>
        <taxon>Rosales</taxon>
        <taxon>Rosaceae</taxon>
        <taxon>Amygdaloideae</taxon>
        <taxon>Amygdaleae</taxon>
        <taxon>Prunus</taxon>
    </lineage>
</organism>
<protein>
    <submittedName>
        <fullName evidence="1">Uncharacterized protein</fullName>
    </submittedName>
</protein>
<dbReference type="SUPFAM" id="SSF53756">
    <property type="entry name" value="UDP-Glycosyltransferase/glycogen phosphorylase"/>
    <property type="match status" value="1"/>
</dbReference>
<dbReference type="EMBL" id="JAJFAZ020000008">
    <property type="protein sequence ID" value="KAI5314089.1"/>
    <property type="molecule type" value="Genomic_DNA"/>
</dbReference>
<evidence type="ECO:0000313" key="1">
    <source>
        <dbReference type="EMBL" id="KAI5314089.1"/>
    </source>
</evidence>
<name>A0AAD4UXS8_PRUDU</name>
<dbReference type="AlphaFoldDB" id="A0AAD4UXS8"/>
<sequence>MPALDLEKQLEAVLYSVSIPQGQCLKSLQLLKILLQGTGSKPQTWTEQHILGVFETRAETKMGLLAIIICCQDKISDVYRELLPLLSEALKSGTATLKMLNCLAIVGFVGSTNSERRPKVPCKLFGSSCILNLSMMSTQKSIRQRFCCNIFLAVSSYKHGGMETQPQLLEWLLLADQPSCLVADMFFPWATDAAAKFCIPRLVFHGTSFFALAASDCVRRYEPFKSMSSD</sequence>
<dbReference type="Gene3D" id="3.40.50.2000">
    <property type="entry name" value="Glycogen Phosphorylase B"/>
    <property type="match status" value="1"/>
</dbReference>
<dbReference type="Proteomes" id="UP001054821">
    <property type="component" value="Chromosome 8"/>
</dbReference>
<gene>
    <name evidence="1" type="ORF">L3X38_043265</name>
</gene>
<comment type="caution">
    <text evidence="1">The sequence shown here is derived from an EMBL/GenBank/DDBJ whole genome shotgun (WGS) entry which is preliminary data.</text>
</comment>
<accession>A0AAD4UXS8</accession>
<reference evidence="1 2" key="1">
    <citation type="journal article" date="2022" name="G3 (Bethesda)">
        <title>Whole-genome sequence and methylome profiling of the almond [Prunus dulcis (Mill.) D.A. Webb] cultivar 'Nonpareil'.</title>
        <authorList>
            <person name="D'Amico-Willman K.M."/>
            <person name="Ouma W.Z."/>
            <person name="Meulia T."/>
            <person name="Sideli G.M."/>
            <person name="Gradziel T.M."/>
            <person name="Fresnedo-Ramirez J."/>
        </authorList>
    </citation>
    <scope>NUCLEOTIDE SEQUENCE [LARGE SCALE GENOMIC DNA]</scope>
    <source>
        <strain evidence="1">Clone GOH B32 T37-40</strain>
    </source>
</reference>
<proteinExistence type="predicted"/>